<feature type="compositionally biased region" description="Basic and acidic residues" evidence="1">
    <location>
        <begin position="104"/>
        <end position="113"/>
    </location>
</feature>
<feature type="compositionally biased region" description="Basic and acidic residues" evidence="1">
    <location>
        <begin position="32"/>
        <end position="41"/>
    </location>
</feature>
<protein>
    <recommendedName>
        <fullName evidence="4">Glutamate-rich protein 2</fullName>
    </recommendedName>
</protein>
<keyword evidence="3" id="KW-1185">Reference proteome</keyword>
<evidence type="ECO:0000313" key="3">
    <source>
        <dbReference type="Proteomes" id="UP000694388"/>
    </source>
</evidence>
<feature type="compositionally biased region" description="Acidic residues" evidence="1">
    <location>
        <begin position="114"/>
        <end position="128"/>
    </location>
</feature>
<reference evidence="2" key="1">
    <citation type="submission" date="2025-08" db="UniProtKB">
        <authorList>
            <consortium name="Ensembl"/>
        </authorList>
    </citation>
    <scope>IDENTIFICATION</scope>
</reference>
<dbReference type="GeneTree" id="ENSGT01000000219933"/>
<dbReference type="Proteomes" id="UP000694388">
    <property type="component" value="Unplaced"/>
</dbReference>
<feature type="region of interest" description="Disordered" evidence="1">
    <location>
        <begin position="101"/>
        <end position="128"/>
    </location>
</feature>
<proteinExistence type="predicted"/>
<name>A0A8C4WWQ9_EPTBU</name>
<sequence length="128" mass="14517">MSQEDQDTQLSDNAARCDIQNKAGIFRASHKDKKENDRREEGDEETQCASLTVLTEFLGAVMNEDYELAKKLCQTILIYEPQNVTALQFQPLLDKRIIQVQEQKGAEENQKDSGDEEGEDETESSSDE</sequence>
<dbReference type="PANTHER" id="PTHR21520:SF2">
    <property type="entry name" value="GLUTAMATE-RICH PROTEIN 2"/>
    <property type="match status" value="1"/>
</dbReference>
<organism evidence="2 3">
    <name type="scientific">Eptatretus burgeri</name>
    <name type="common">Inshore hagfish</name>
    <dbReference type="NCBI Taxonomy" id="7764"/>
    <lineage>
        <taxon>Eukaryota</taxon>
        <taxon>Metazoa</taxon>
        <taxon>Chordata</taxon>
        <taxon>Craniata</taxon>
        <taxon>Vertebrata</taxon>
        <taxon>Cyclostomata</taxon>
        <taxon>Myxini</taxon>
        <taxon>Myxiniformes</taxon>
        <taxon>Myxinidae</taxon>
        <taxon>Eptatretinae</taxon>
        <taxon>Eptatretus</taxon>
    </lineage>
</organism>
<evidence type="ECO:0000313" key="2">
    <source>
        <dbReference type="Ensembl" id="ENSEBUP00000016385.1"/>
    </source>
</evidence>
<accession>A0A8C4WWQ9</accession>
<evidence type="ECO:0000256" key="1">
    <source>
        <dbReference type="SAM" id="MobiDB-lite"/>
    </source>
</evidence>
<dbReference type="AlphaFoldDB" id="A0A8C4WWQ9"/>
<feature type="region of interest" description="Disordered" evidence="1">
    <location>
        <begin position="21"/>
        <end position="47"/>
    </location>
</feature>
<reference evidence="2" key="2">
    <citation type="submission" date="2025-09" db="UniProtKB">
        <authorList>
            <consortium name="Ensembl"/>
        </authorList>
    </citation>
    <scope>IDENTIFICATION</scope>
</reference>
<dbReference type="PANTHER" id="PTHR21520">
    <property type="entry name" value="GLUTAMATE-RICH PROTEIN 2"/>
    <property type="match status" value="1"/>
</dbReference>
<dbReference type="InterPro" id="IPR026703">
    <property type="entry name" value="ERICH2"/>
</dbReference>
<dbReference type="Ensembl" id="ENSEBUT00000016961.1">
    <property type="protein sequence ID" value="ENSEBUP00000016385.1"/>
    <property type="gene ID" value="ENSEBUG00000010281.1"/>
</dbReference>
<evidence type="ECO:0008006" key="4">
    <source>
        <dbReference type="Google" id="ProtNLM"/>
    </source>
</evidence>